<sequence length="240" mass="25984">MRLVPTSACTVSLLLAQHALVVLGNTEIVNFAAGDAPDASILRASEWPVLRPGAAELLRSVEPAPFGTPLGSVCQNSTTAGSCPHELWLSLDLDSPEWRSYGKFTLRISWPASSPADFAIDIHSPREAASFLGYPEQTSHSPDHPLPSTRRKVARIRLVDTGLLTPTSSFRSDGVVDPVPFIVLLEPLYMGVLPASVLPVVLFIIAVAFVAVRVVLPLVEHRIYSAVQEAKVEFSTRKLE</sequence>
<evidence type="ECO:0000256" key="1">
    <source>
        <dbReference type="SAM" id="Phobius"/>
    </source>
</evidence>
<protein>
    <recommendedName>
        <fullName evidence="5">Protein PBN1</fullName>
    </recommendedName>
</protein>
<keyword evidence="1" id="KW-1133">Transmembrane helix</keyword>
<feature type="chain" id="PRO_5004022067" description="Protein PBN1" evidence="2">
    <location>
        <begin position="25"/>
        <end position="240"/>
    </location>
</feature>
<feature type="transmembrane region" description="Helical" evidence="1">
    <location>
        <begin position="188"/>
        <end position="216"/>
    </location>
</feature>
<reference evidence="3 4" key="1">
    <citation type="journal article" date="2012" name="Proc. Natl. Acad. Sci. U.S.A.">
        <title>Comparative genomics of Ceriporiopsis subvermispora and Phanerochaete chrysosporium provide insight into selective ligninolysis.</title>
        <authorList>
            <person name="Fernandez-Fueyo E."/>
            <person name="Ruiz-Duenas F.J."/>
            <person name="Ferreira P."/>
            <person name="Floudas D."/>
            <person name="Hibbett D.S."/>
            <person name="Canessa P."/>
            <person name="Larrondo L.F."/>
            <person name="James T.Y."/>
            <person name="Seelenfreund D."/>
            <person name="Lobos S."/>
            <person name="Polanco R."/>
            <person name="Tello M."/>
            <person name="Honda Y."/>
            <person name="Watanabe T."/>
            <person name="Watanabe T."/>
            <person name="Ryu J.S."/>
            <person name="Kubicek C.P."/>
            <person name="Schmoll M."/>
            <person name="Gaskell J."/>
            <person name="Hammel K.E."/>
            <person name="St John F.J."/>
            <person name="Vanden Wymelenberg A."/>
            <person name="Sabat G."/>
            <person name="Splinter BonDurant S."/>
            <person name="Syed K."/>
            <person name="Yadav J.S."/>
            <person name="Doddapaneni H."/>
            <person name="Subramanian V."/>
            <person name="Lavin J.L."/>
            <person name="Oguiza J.A."/>
            <person name="Perez G."/>
            <person name="Pisabarro A.G."/>
            <person name="Ramirez L."/>
            <person name="Santoyo F."/>
            <person name="Master E."/>
            <person name="Coutinho P.M."/>
            <person name="Henrissat B."/>
            <person name="Lombard V."/>
            <person name="Magnuson J.K."/>
            <person name="Kuees U."/>
            <person name="Hori C."/>
            <person name="Igarashi K."/>
            <person name="Samejima M."/>
            <person name="Held B.W."/>
            <person name="Barry K.W."/>
            <person name="LaButti K.M."/>
            <person name="Lapidus A."/>
            <person name="Lindquist E.A."/>
            <person name="Lucas S.M."/>
            <person name="Riley R."/>
            <person name="Salamov A.A."/>
            <person name="Hoffmeister D."/>
            <person name="Schwenk D."/>
            <person name="Hadar Y."/>
            <person name="Yarden O."/>
            <person name="de Vries R.P."/>
            <person name="Wiebenga A."/>
            <person name="Stenlid J."/>
            <person name="Eastwood D."/>
            <person name="Grigoriev I.V."/>
            <person name="Berka R.M."/>
            <person name="Blanchette R.A."/>
            <person name="Kersten P."/>
            <person name="Martinez A.T."/>
            <person name="Vicuna R."/>
            <person name="Cullen D."/>
        </authorList>
    </citation>
    <scope>NUCLEOTIDE SEQUENCE [LARGE SCALE GENOMIC DNA]</scope>
    <source>
        <strain evidence="3 4">B</strain>
    </source>
</reference>
<feature type="signal peptide" evidence="2">
    <location>
        <begin position="1"/>
        <end position="24"/>
    </location>
</feature>
<proteinExistence type="predicted"/>
<organism evidence="3 4">
    <name type="scientific">Ceriporiopsis subvermispora (strain B)</name>
    <name type="common">White-rot fungus</name>
    <name type="synonym">Gelatoporia subvermispora</name>
    <dbReference type="NCBI Taxonomy" id="914234"/>
    <lineage>
        <taxon>Eukaryota</taxon>
        <taxon>Fungi</taxon>
        <taxon>Dikarya</taxon>
        <taxon>Basidiomycota</taxon>
        <taxon>Agaricomycotina</taxon>
        <taxon>Agaricomycetes</taxon>
        <taxon>Polyporales</taxon>
        <taxon>Gelatoporiaceae</taxon>
        <taxon>Gelatoporia</taxon>
    </lineage>
</organism>
<keyword evidence="1" id="KW-0812">Transmembrane</keyword>
<keyword evidence="4" id="KW-1185">Reference proteome</keyword>
<dbReference type="STRING" id="914234.M2PAN4"/>
<evidence type="ECO:0000313" key="4">
    <source>
        <dbReference type="Proteomes" id="UP000016930"/>
    </source>
</evidence>
<evidence type="ECO:0000313" key="3">
    <source>
        <dbReference type="EMBL" id="EMD32584.1"/>
    </source>
</evidence>
<dbReference type="EMBL" id="KB445810">
    <property type="protein sequence ID" value="EMD32584.1"/>
    <property type="molecule type" value="Genomic_DNA"/>
</dbReference>
<dbReference type="HOGENOM" id="CLU_099928_0_0_1"/>
<dbReference type="AlphaFoldDB" id="M2PAN4"/>
<evidence type="ECO:0008006" key="5">
    <source>
        <dbReference type="Google" id="ProtNLM"/>
    </source>
</evidence>
<keyword evidence="1" id="KW-0472">Membrane</keyword>
<accession>M2PAN4</accession>
<keyword evidence="2" id="KW-0732">Signal</keyword>
<evidence type="ECO:0000256" key="2">
    <source>
        <dbReference type="SAM" id="SignalP"/>
    </source>
</evidence>
<name>M2PAN4_CERS8</name>
<gene>
    <name evidence="3" type="ORF">CERSUDRAFT_118623</name>
</gene>
<dbReference type="Proteomes" id="UP000016930">
    <property type="component" value="Unassembled WGS sequence"/>
</dbReference>
<dbReference type="OrthoDB" id="3360032at2759"/>